<evidence type="ECO:0000256" key="1">
    <source>
        <dbReference type="ARBA" id="ARBA00010688"/>
    </source>
</evidence>
<dbReference type="InterPro" id="IPR011611">
    <property type="entry name" value="PfkB_dom"/>
</dbReference>
<dbReference type="RefSeq" id="WP_269926638.1">
    <property type="nucleotide sequence ID" value="NZ_JAMKBJ010000008.1"/>
</dbReference>
<name>A0A9X3LGI2_9BACL</name>
<dbReference type="PROSITE" id="PS00584">
    <property type="entry name" value="PFKB_KINASES_2"/>
    <property type="match status" value="1"/>
</dbReference>
<sequence>MTQSNKSHVLSYGDAFVDYIATDTTNTSFSMFLGGATVNVAVGVARLGVPSAFITITGDDATSEFVRGELEAEEVTMEYAILEPEKRVSGVYVHLTEDHDRIFHQYIDDAPHIQVGAEDLKEEAFKEASVLNLCSGTLFQPKALETSRKAVEYAKKHGAMLSFDANIRPLRWNSESECRETIKSFFKDADLLKFTEEELTFLTETTSMQEGLEAIAELKVPIILITAGAEGTYAVLNGELQHVPVQPVIPVDTTGAGDAFMAGILRYVHLNGLPKTMDSLVECTAFANHLGALAATKAGALTAMPRLSELNI</sequence>
<comment type="caution">
    <text evidence="7">The sequence shown here is derived from an EMBL/GenBank/DDBJ whole genome shotgun (WGS) entry which is preliminary data.</text>
</comment>
<dbReference type="GO" id="GO:0005524">
    <property type="term" value="F:ATP binding"/>
    <property type="evidence" value="ECO:0007669"/>
    <property type="project" value="UniProtKB-KW"/>
</dbReference>
<dbReference type="GO" id="GO:0016301">
    <property type="term" value="F:kinase activity"/>
    <property type="evidence" value="ECO:0007669"/>
    <property type="project" value="UniProtKB-KW"/>
</dbReference>
<comment type="similarity">
    <text evidence="1">Belongs to the carbohydrate kinase PfkB family.</text>
</comment>
<protein>
    <submittedName>
        <fullName evidence="7">PfkB family carbohydrate kinase</fullName>
    </submittedName>
</protein>
<evidence type="ECO:0000256" key="5">
    <source>
        <dbReference type="ARBA" id="ARBA00022840"/>
    </source>
</evidence>
<dbReference type="InterPro" id="IPR029056">
    <property type="entry name" value="Ribokinase-like"/>
</dbReference>
<evidence type="ECO:0000313" key="8">
    <source>
        <dbReference type="Proteomes" id="UP001152173"/>
    </source>
</evidence>
<evidence type="ECO:0000259" key="6">
    <source>
        <dbReference type="Pfam" id="PF00294"/>
    </source>
</evidence>
<proteinExistence type="inferred from homology"/>
<dbReference type="SUPFAM" id="SSF53613">
    <property type="entry name" value="Ribokinase-like"/>
    <property type="match status" value="1"/>
</dbReference>
<dbReference type="AlphaFoldDB" id="A0A9X3LGI2"/>
<keyword evidence="5" id="KW-0067">ATP-binding</keyword>
<keyword evidence="3" id="KW-0547">Nucleotide-binding</keyword>
<accession>A0A9X3LGI2</accession>
<evidence type="ECO:0000256" key="4">
    <source>
        <dbReference type="ARBA" id="ARBA00022777"/>
    </source>
</evidence>
<evidence type="ECO:0000313" key="7">
    <source>
        <dbReference type="EMBL" id="MCZ8537545.1"/>
    </source>
</evidence>
<dbReference type="Pfam" id="PF00294">
    <property type="entry name" value="PfkB"/>
    <property type="match status" value="1"/>
</dbReference>
<keyword evidence="8" id="KW-1185">Reference proteome</keyword>
<organism evidence="7 8">
    <name type="scientific">Paenisporosarcina quisquiliarum</name>
    <dbReference type="NCBI Taxonomy" id="365346"/>
    <lineage>
        <taxon>Bacteria</taxon>
        <taxon>Bacillati</taxon>
        <taxon>Bacillota</taxon>
        <taxon>Bacilli</taxon>
        <taxon>Bacillales</taxon>
        <taxon>Caryophanaceae</taxon>
        <taxon>Paenisporosarcina</taxon>
    </lineage>
</organism>
<dbReference type="PANTHER" id="PTHR43085:SF1">
    <property type="entry name" value="PSEUDOURIDINE KINASE-RELATED"/>
    <property type="match status" value="1"/>
</dbReference>
<dbReference type="Gene3D" id="3.40.1190.20">
    <property type="match status" value="1"/>
</dbReference>
<dbReference type="InterPro" id="IPR002173">
    <property type="entry name" value="Carboh/pur_kinase_PfkB_CS"/>
</dbReference>
<reference evidence="7" key="1">
    <citation type="submission" date="2022-05" db="EMBL/GenBank/DDBJ databases">
        <authorList>
            <person name="Colautti A."/>
            <person name="Iacumin L."/>
        </authorList>
    </citation>
    <scope>NUCLEOTIDE SEQUENCE</scope>
    <source>
        <strain evidence="7">SK 55</strain>
    </source>
</reference>
<dbReference type="EMBL" id="JAMKBJ010000008">
    <property type="protein sequence ID" value="MCZ8537545.1"/>
    <property type="molecule type" value="Genomic_DNA"/>
</dbReference>
<dbReference type="Proteomes" id="UP001152173">
    <property type="component" value="Unassembled WGS sequence"/>
</dbReference>
<evidence type="ECO:0000256" key="2">
    <source>
        <dbReference type="ARBA" id="ARBA00022679"/>
    </source>
</evidence>
<evidence type="ECO:0000256" key="3">
    <source>
        <dbReference type="ARBA" id="ARBA00022741"/>
    </source>
</evidence>
<dbReference type="CDD" id="cd01167">
    <property type="entry name" value="bac_FRK"/>
    <property type="match status" value="1"/>
</dbReference>
<keyword evidence="2" id="KW-0808">Transferase</keyword>
<keyword evidence="4 7" id="KW-0418">Kinase</keyword>
<feature type="domain" description="Carbohydrate kinase PfkB" evidence="6">
    <location>
        <begin position="8"/>
        <end position="305"/>
    </location>
</feature>
<dbReference type="InterPro" id="IPR050306">
    <property type="entry name" value="PfkB_Carbo_kinase"/>
</dbReference>
<gene>
    <name evidence="7" type="ORF">M9R32_10165</name>
</gene>
<dbReference type="PANTHER" id="PTHR43085">
    <property type="entry name" value="HEXOKINASE FAMILY MEMBER"/>
    <property type="match status" value="1"/>
</dbReference>